<feature type="region of interest" description="Disordered" evidence="1">
    <location>
        <begin position="60"/>
        <end position="90"/>
    </location>
</feature>
<protein>
    <submittedName>
        <fullName evidence="2">Uncharacterized protein</fullName>
    </submittedName>
</protein>
<proteinExistence type="predicted"/>
<comment type="caution">
    <text evidence="2">The sequence shown here is derived from an EMBL/GenBank/DDBJ whole genome shotgun (WGS) entry which is preliminary data.</text>
</comment>
<dbReference type="Proteomes" id="UP000551758">
    <property type="component" value="Unassembled WGS sequence"/>
</dbReference>
<dbReference type="EMBL" id="JACDTQ010002243">
    <property type="protein sequence ID" value="KAF5919748.1"/>
    <property type="molecule type" value="Genomic_DNA"/>
</dbReference>
<name>A0A7J7EVS9_DICBM</name>
<reference evidence="2 3" key="1">
    <citation type="journal article" date="2020" name="Mol. Biol. Evol.">
        <title>Interspecific Gene Flow and the Evolution of Specialization in Black and White Rhinoceros.</title>
        <authorList>
            <person name="Moodley Y."/>
            <person name="Westbury M.V."/>
            <person name="Russo I.M."/>
            <person name="Gopalakrishnan S."/>
            <person name="Rakotoarivelo A."/>
            <person name="Olsen R.A."/>
            <person name="Prost S."/>
            <person name="Tunstall T."/>
            <person name="Ryder O.A."/>
            <person name="Dalen L."/>
            <person name="Bruford M.W."/>
        </authorList>
    </citation>
    <scope>NUCLEOTIDE SEQUENCE [LARGE SCALE GENOMIC DNA]</scope>
    <source>
        <strain evidence="2">SBR-YM</strain>
        <tissue evidence="2">Skin</tissue>
    </source>
</reference>
<evidence type="ECO:0000313" key="2">
    <source>
        <dbReference type="EMBL" id="KAF5919748.1"/>
    </source>
</evidence>
<evidence type="ECO:0000313" key="3">
    <source>
        <dbReference type="Proteomes" id="UP000551758"/>
    </source>
</evidence>
<sequence>MEPICFMKIQCPEQVIGGIYGVLNRKWASSPRWPAPLGPSWVTRPSSTMYLTTGRSCLDSPSKYQPLQPVQGRDPQCKELKDGNLALDKL</sequence>
<feature type="compositionally biased region" description="Basic and acidic residues" evidence="1">
    <location>
        <begin position="75"/>
        <end position="90"/>
    </location>
</feature>
<keyword evidence="3" id="KW-1185">Reference proteome</keyword>
<accession>A0A7J7EVS9</accession>
<evidence type="ECO:0000256" key="1">
    <source>
        <dbReference type="SAM" id="MobiDB-lite"/>
    </source>
</evidence>
<dbReference type="AlphaFoldDB" id="A0A7J7EVS9"/>
<organism evidence="2 3">
    <name type="scientific">Diceros bicornis minor</name>
    <name type="common">South-central black rhinoceros</name>
    <dbReference type="NCBI Taxonomy" id="77932"/>
    <lineage>
        <taxon>Eukaryota</taxon>
        <taxon>Metazoa</taxon>
        <taxon>Chordata</taxon>
        <taxon>Craniata</taxon>
        <taxon>Vertebrata</taxon>
        <taxon>Euteleostomi</taxon>
        <taxon>Mammalia</taxon>
        <taxon>Eutheria</taxon>
        <taxon>Laurasiatheria</taxon>
        <taxon>Perissodactyla</taxon>
        <taxon>Rhinocerotidae</taxon>
        <taxon>Diceros</taxon>
    </lineage>
</organism>
<gene>
    <name evidence="2" type="ORF">HPG69_000349</name>
</gene>